<evidence type="ECO:0000256" key="3">
    <source>
        <dbReference type="ARBA" id="ARBA00022643"/>
    </source>
</evidence>
<dbReference type="AlphaFoldDB" id="A0A8H8R9W5"/>
<dbReference type="HAMAP" id="MF_01813">
    <property type="entry name" value="MenG_UbiE_methyltr"/>
    <property type="match status" value="1"/>
</dbReference>
<dbReference type="InterPro" id="IPR036661">
    <property type="entry name" value="Luciferase-like_sf"/>
</dbReference>
<keyword evidence="9" id="KW-0472">Membrane</keyword>
<dbReference type="PROSITE" id="PS01183">
    <property type="entry name" value="UBIE_1"/>
    <property type="match status" value="1"/>
</dbReference>
<keyword evidence="6" id="KW-0521">NADP</keyword>
<dbReference type="SUPFAM" id="SSF53335">
    <property type="entry name" value="S-adenosyl-L-methionine-dependent methyltransferases"/>
    <property type="match status" value="1"/>
</dbReference>
<dbReference type="FunFam" id="3.40.50.150:FF:000133">
    <property type="entry name" value="2-methoxy-6-polyprenyl-1,4-benzoquinol methylase, mitochondrial"/>
    <property type="match status" value="1"/>
</dbReference>
<feature type="binding site" evidence="9">
    <location>
        <position position="467"/>
    </location>
    <ligand>
        <name>S-adenosyl-L-methionine</name>
        <dbReference type="ChEBI" id="CHEBI:59789"/>
    </ligand>
</feature>
<dbReference type="HAMAP" id="MF_01699">
    <property type="entry name" value="RutA"/>
    <property type="match status" value="1"/>
</dbReference>
<keyword evidence="9" id="KW-0999">Mitochondrion inner membrane</keyword>
<dbReference type="GO" id="GO:0008726">
    <property type="term" value="F:alkanesulfonate monooxygenase activity"/>
    <property type="evidence" value="ECO:0007669"/>
    <property type="project" value="TreeGrafter"/>
</dbReference>
<dbReference type="GO" id="GO:0008425">
    <property type="term" value="F:2-methoxy-6-polyprenyl-1,4-benzoquinol methyltransferase activity"/>
    <property type="evidence" value="ECO:0007669"/>
    <property type="project" value="UniProtKB-UniRule"/>
</dbReference>
<keyword evidence="2" id="KW-0285">Flavoprotein</keyword>
<name>A0A8H8R9W5_9HELO</name>
<evidence type="ECO:0000256" key="4">
    <source>
        <dbReference type="ARBA" id="ARBA00022679"/>
    </source>
</evidence>
<keyword evidence="9" id="KW-0831">Ubiquinone biosynthesis</keyword>
<keyword evidence="7" id="KW-0560">Oxidoreductase</keyword>
<evidence type="ECO:0000256" key="5">
    <source>
        <dbReference type="ARBA" id="ARBA00022691"/>
    </source>
</evidence>
<dbReference type="EMBL" id="QGMH01000002">
    <property type="protein sequence ID" value="TVY31046.1"/>
    <property type="molecule type" value="Genomic_DNA"/>
</dbReference>
<dbReference type="SUPFAM" id="SSF51679">
    <property type="entry name" value="Bacterial luciferase-like"/>
    <property type="match status" value="1"/>
</dbReference>
<dbReference type="PANTHER" id="PTHR42847:SF4">
    <property type="entry name" value="ALKANESULFONATE MONOOXYGENASE-RELATED"/>
    <property type="match status" value="1"/>
</dbReference>
<keyword evidence="3" id="KW-0288">FMN</keyword>
<comment type="caution">
    <text evidence="11">The sequence shown here is derived from an EMBL/GenBank/DDBJ whole genome shotgun (WGS) entry which is preliminary data.</text>
</comment>
<organism evidence="11 12">
    <name type="scientific">Lachnellula hyalina</name>
    <dbReference type="NCBI Taxonomy" id="1316788"/>
    <lineage>
        <taxon>Eukaryota</taxon>
        <taxon>Fungi</taxon>
        <taxon>Dikarya</taxon>
        <taxon>Ascomycota</taxon>
        <taxon>Pezizomycotina</taxon>
        <taxon>Leotiomycetes</taxon>
        <taxon>Helotiales</taxon>
        <taxon>Lachnaceae</taxon>
        <taxon>Lachnellula</taxon>
    </lineage>
</organism>
<accession>A0A8H8R9W5</accession>
<dbReference type="InterPro" id="IPR019914">
    <property type="entry name" value="Pyrimidine_monooxygenase_RutA"/>
</dbReference>
<feature type="domain" description="Luciferase-like" evidence="10">
    <location>
        <begin position="1"/>
        <end position="319"/>
    </location>
</feature>
<dbReference type="Gene3D" id="3.20.20.30">
    <property type="entry name" value="Luciferase-like domain"/>
    <property type="match status" value="1"/>
</dbReference>
<dbReference type="EC" id="2.1.1.201" evidence="9"/>
<dbReference type="InterPro" id="IPR029063">
    <property type="entry name" value="SAM-dependent_MTases_sf"/>
</dbReference>
<comment type="similarity">
    <text evidence="9">Belongs to the class I-like SAM-binding methyltransferase superfamily. MenG/UbiE family.</text>
</comment>
<evidence type="ECO:0000256" key="2">
    <source>
        <dbReference type="ARBA" id="ARBA00022630"/>
    </source>
</evidence>
<evidence type="ECO:0000256" key="8">
    <source>
        <dbReference type="ARBA" id="ARBA00023033"/>
    </source>
</evidence>
<sequence length="658" mass="72309">MEIGVFIPIGNNGWLISTNSPQYMPSFELNKQIVQKAEKYNLDFALSMIKLRGFGGKTEFWDHNLESFTLMAGLAAVTSKIKLFASTAILTLPPALVARMATTIDSIAPGRFGINIVTGWQEAEYSQMGIWPGNAYFGYRYDYATEYVQVMKELWVKGVSNFQGKHFTMKDCKMSPQPSKEIKIVAAGQSGRGMEFASQYADFNFVMGVGINSPTAVAPANERLVEAAKKAERDVGAYVLFMVIADETDELAQAKWDSYREGADVDALAWMADQGSKDTKADGSATAKAINLPEGAVNFNQGTLIGSYAKVAGLLDEAAGTPGTKGIMLTFDDFLIGLDNFGEKIQPLMKTLRPLLRPRKLQCLSAQTPRYFSHSMRRAESPSQQPATNNERTTHFGFETVAEAEKEARVAGVFDNVAASYDTMNDFMSLGIHRLWKDHFVRSINPGLSTTTTPSAGWTMLDIAGGTGDIAFRLLDHATQINNSPASTITISDINPSMLAEGRKRSLATSYANSPRISWLVANAEKLDTIPSNSIDLYTVAFGIRNFTNKDVALREAYRVLKPGGVFACLEFSGVKNPLLDAIYKRWSFGAIPLLGQLVAGDRESYQYLVESIEQFPKQEQFRDMIKEAGFVVPGKGWEDLTFGVAAIHKGVKPVEKL</sequence>
<dbReference type="NCBIfam" id="TIGR01934">
    <property type="entry name" value="MenG_MenH_UbiE"/>
    <property type="match status" value="1"/>
</dbReference>
<dbReference type="PROSITE" id="PS51608">
    <property type="entry name" value="SAM_MT_UBIE"/>
    <property type="match status" value="1"/>
</dbReference>
<dbReference type="GO" id="GO:0046306">
    <property type="term" value="P:alkanesulfonate catabolic process"/>
    <property type="evidence" value="ECO:0007669"/>
    <property type="project" value="TreeGrafter"/>
</dbReference>
<dbReference type="GO" id="GO:0031314">
    <property type="term" value="C:extrinsic component of mitochondrial inner membrane"/>
    <property type="evidence" value="ECO:0007669"/>
    <property type="project" value="UniProtKB-UniRule"/>
</dbReference>
<dbReference type="PANTHER" id="PTHR42847">
    <property type="entry name" value="ALKANESULFONATE MONOOXYGENASE"/>
    <property type="match status" value="1"/>
</dbReference>
<comment type="caution">
    <text evidence="9">Lacks conserved residue(s) required for the propagation of feature annotation.</text>
</comment>
<evidence type="ECO:0000256" key="7">
    <source>
        <dbReference type="ARBA" id="ARBA00023002"/>
    </source>
</evidence>
<protein>
    <recommendedName>
        <fullName evidence="9">2-methoxy-6-polyprenyl-1,4-benzoquinol methylase, mitochondrial</fullName>
        <ecNumber evidence="9">2.1.1.201</ecNumber>
    </recommendedName>
    <alternativeName>
        <fullName evidence="9">Ubiquinone biosynthesis methyltransferase COQ5</fullName>
    </alternativeName>
</protein>
<dbReference type="Pfam" id="PF00296">
    <property type="entry name" value="Bac_luciferase"/>
    <property type="match status" value="1"/>
</dbReference>
<evidence type="ECO:0000313" key="12">
    <source>
        <dbReference type="Proteomes" id="UP000431533"/>
    </source>
</evidence>
<dbReference type="Pfam" id="PF01209">
    <property type="entry name" value="Ubie_methyltran"/>
    <property type="match status" value="1"/>
</dbReference>
<feature type="binding site" evidence="9">
    <location>
        <position position="493"/>
    </location>
    <ligand>
        <name>S-adenosyl-L-methionine</name>
        <dbReference type="ChEBI" id="CHEBI:59789"/>
    </ligand>
</feature>
<dbReference type="GeneID" id="41980420"/>
<gene>
    <name evidence="11" type="primary">rutA_0</name>
    <name evidence="9" type="synonym">COQ5</name>
    <name evidence="11" type="ORF">LHYA1_G000222</name>
</gene>
<keyword evidence="9" id="KW-0496">Mitochondrion</keyword>
<dbReference type="NCBIfam" id="TIGR03612">
    <property type="entry name" value="RutA"/>
    <property type="match status" value="1"/>
</dbReference>
<dbReference type="PROSITE" id="PS01184">
    <property type="entry name" value="UBIE_2"/>
    <property type="match status" value="1"/>
</dbReference>
<comment type="subunit">
    <text evidence="9">Component of a multi-subunit COQ enzyme complex, composed of at least COQ3, COQ4, COQ5, COQ6, COQ7 and COQ9.</text>
</comment>
<keyword evidence="12" id="KW-1185">Reference proteome</keyword>
<dbReference type="InterPro" id="IPR050172">
    <property type="entry name" value="SsuD_RutA_monooxygenase"/>
</dbReference>
<evidence type="ECO:0000256" key="6">
    <source>
        <dbReference type="ARBA" id="ARBA00022857"/>
    </source>
</evidence>
<comment type="subcellular location">
    <subcellularLocation>
        <location evidence="9">Mitochondrion inner membrane</location>
        <topology evidence="9">Peripheral membrane protein</topology>
        <orientation evidence="9">Matrix side</orientation>
    </subcellularLocation>
</comment>
<comment type="pathway">
    <text evidence="9">Cofactor biosynthesis; ubiquinone biosynthesis.</text>
</comment>
<comment type="catalytic activity">
    <reaction evidence="9">
        <text>a 2-methoxy-6-(all-trans-polyprenyl)benzene-1,4-diol + S-adenosyl-L-methionine = a 5-methoxy-2-methyl-3-(all-trans-polyprenyl)benzene-1,4-diol + S-adenosyl-L-homocysteine + H(+)</text>
        <dbReference type="Rhea" id="RHEA:28286"/>
        <dbReference type="Rhea" id="RHEA-COMP:10858"/>
        <dbReference type="Rhea" id="RHEA-COMP:10859"/>
        <dbReference type="ChEBI" id="CHEBI:15378"/>
        <dbReference type="ChEBI" id="CHEBI:57856"/>
        <dbReference type="ChEBI" id="CHEBI:59789"/>
        <dbReference type="ChEBI" id="CHEBI:84166"/>
        <dbReference type="ChEBI" id="CHEBI:84167"/>
        <dbReference type="EC" id="2.1.1.201"/>
    </reaction>
</comment>
<dbReference type="Proteomes" id="UP000431533">
    <property type="component" value="Unassembled WGS sequence"/>
</dbReference>
<comment type="function">
    <text evidence="9">Methyltransferase required for the conversion of 2-polyprenyl-6-methoxy-1,4-benzoquinol (DDMQH2) to 2-polyprenyl-3-methyl-6-methoxy-1,4-benzoquinol (DMQH2).</text>
</comment>
<dbReference type="CDD" id="cd02440">
    <property type="entry name" value="AdoMet_MTases"/>
    <property type="match status" value="1"/>
</dbReference>
<dbReference type="InterPro" id="IPR011251">
    <property type="entry name" value="Luciferase-like_dom"/>
</dbReference>
<dbReference type="Gene3D" id="3.40.50.150">
    <property type="entry name" value="Vaccinia Virus protein VP39"/>
    <property type="match status" value="1"/>
</dbReference>
<dbReference type="RefSeq" id="XP_031009830.1">
    <property type="nucleotide sequence ID" value="XM_031145216.1"/>
</dbReference>
<proteinExistence type="inferred from homology"/>
<evidence type="ECO:0000256" key="9">
    <source>
        <dbReference type="HAMAP-Rule" id="MF_03191"/>
    </source>
</evidence>
<dbReference type="OrthoDB" id="2558704at2759"/>
<evidence type="ECO:0000259" key="10">
    <source>
        <dbReference type="Pfam" id="PF00296"/>
    </source>
</evidence>
<keyword evidence="5 9" id="KW-0949">S-adenosyl-L-methionine</keyword>
<dbReference type="UniPathway" id="UPA00232"/>
<dbReference type="GO" id="GO:0006212">
    <property type="term" value="P:uracil catabolic process"/>
    <property type="evidence" value="ECO:0007669"/>
    <property type="project" value="InterPro"/>
</dbReference>
<keyword evidence="8 11" id="KW-0503">Monooxygenase</keyword>
<dbReference type="InterPro" id="IPR004033">
    <property type="entry name" value="UbiE/COQ5_MeTrFase"/>
</dbReference>
<dbReference type="GO" id="GO:0032259">
    <property type="term" value="P:methylation"/>
    <property type="evidence" value="ECO:0007669"/>
    <property type="project" value="UniProtKB-KW"/>
</dbReference>
<dbReference type="CDD" id="cd01094">
    <property type="entry name" value="Alkanesulfonate_monoxygenase"/>
    <property type="match status" value="1"/>
</dbReference>
<reference evidence="11 12" key="1">
    <citation type="submission" date="2018-05" db="EMBL/GenBank/DDBJ databases">
        <title>Genome sequencing and assembly of the regulated plant pathogen Lachnellula willkommii and related sister species for the development of diagnostic species identification markers.</title>
        <authorList>
            <person name="Giroux E."/>
            <person name="Bilodeau G."/>
        </authorList>
    </citation>
    <scope>NUCLEOTIDE SEQUENCE [LARGE SCALE GENOMIC DNA]</scope>
    <source>
        <strain evidence="11 12">CBS 185.66</strain>
    </source>
</reference>
<evidence type="ECO:0000256" key="1">
    <source>
        <dbReference type="ARBA" id="ARBA00022603"/>
    </source>
</evidence>
<feature type="binding site" evidence="9">
    <location>
        <begin position="523"/>
        <end position="524"/>
    </location>
    <ligand>
        <name>S-adenosyl-L-methionine</name>
        <dbReference type="ChEBI" id="CHEBI:59789"/>
    </ligand>
</feature>
<keyword evidence="4 9" id="KW-0808">Transferase</keyword>
<evidence type="ECO:0000313" key="11">
    <source>
        <dbReference type="EMBL" id="TVY31046.1"/>
    </source>
</evidence>
<dbReference type="InterPro" id="IPR023576">
    <property type="entry name" value="UbiE/COQ5_MeTrFase_CS"/>
</dbReference>
<keyword evidence="1 9" id="KW-0489">Methyltransferase</keyword>